<proteinExistence type="predicted"/>
<keyword evidence="3" id="KW-1185">Reference proteome</keyword>
<sequence>MSEAESSAVRTSDHAGTCVAEASVATSPRHRCIVIQPGTVAPSYLDTDQDDDTGQWTNRPAATLAVLFFVTGAFGIPLLWRRPSFSLWQRIFWSLVVTLYTIALFVGVTILVLRTLDSANGG</sequence>
<dbReference type="Proteomes" id="UP001430306">
    <property type="component" value="Unassembled WGS sequence"/>
</dbReference>
<dbReference type="EMBL" id="JAJKFW010000020">
    <property type="protein sequence ID" value="MCC9642325.1"/>
    <property type="molecule type" value="Genomic_DNA"/>
</dbReference>
<protein>
    <recommendedName>
        <fullName evidence="4">Transmembrane protein</fullName>
    </recommendedName>
</protein>
<evidence type="ECO:0008006" key="4">
    <source>
        <dbReference type="Google" id="ProtNLM"/>
    </source>
</evidence>
<evidence type="ECO:0000313" key="3">
    <source>
        <dbReference type="Proteomes" id="UP001430306"/>
    </source>
</evidence>
<comment type="caution">
    <text evidence="2">The sequence shown here is derived from an EMBL/GenBank/DDBJ whole genome shotgun (WGS) entry which is preliminary data.</text>
</comment>
<keyword evidence="1" id="KW-0812">Transmembrane</keyword>
<feature type="transmembrane region" description="Helical" evidence="1">
    <location>
        <begin position="61"/>
        <end position="80"/>
    </location>
</feature>
<organism evidence="2 3">
    <name type="scientific">Rhodopirellula halodulae</name>
    <dbReference type="NCBI Taxonomy" id="2894198"/>
    <lineage>
        <taxon>Bacteria</taxon>
        <taxon>Pseudomonadati</taxon>
        <taxon>Planctomycetota</taxon>
        <taxon>Planctomycetia</taxon>
        <taxon>Pirellulales</taxon>
        <taxon>Pirellulaceae</taxon>
        <taxon>Rhodopirellula</taxon>
    </lineage>
</organism>
<accession>A0ABS8NFK0</accession>
<evidence type="ECO:0000313" key="2">
    <source>
        <dbReference type="EMBL" id="MCC9642325.1"/>
    </source>
</evidence>
<gene>
    <name evidence="2" type="ORF">LOC71_08565</name>
</gene>
<reference evidence="2" key="1">
    <citation type="submission" date="2021-11" db="EMBL/GenBank/DDBJ databases">
        <title>Genome sequence.</title>
        <authorList>
            <person name="Sun Q."/>
        </authorList>
    </citation>
    <scope>NUCLEOTIDE SEQUENCE</scope>
    <source>
        <strain evidence="2">JC740</strain>
    </source>
</reference>
<evidence type="ECO:0000256" key="1">
    <source>
        <dbReference type="SAM" id="Phobius"/>
    </source>
</evidence>
<feature type="transmembrane region" description="Helical" evidence="1">
    <location>
        <begin position="92"/>
        <end position="113"/>
    </location>
</feature>
<keyword evidence="1" id="KW-1133">Transmembrane helix</keyword>
<name>A0ABS8NFK0_9BACT</name>
<dbReference type="RefSeq" id="WP_230273128.1">
    <property type="nucleotide sequence ID" value="NZ_JAJKFW010000020.1"/>
</dbReference>
<keyword evidence="1" id="KW-0472">Membrane</keyword>